<keyword evidence="1" id="KW-0489">Methyltransferase</keyword>
<reference evidence="1 2" key="1">
    <citation type="submission" date="2020-04" db="EMBL/GenBank/DDBJ databases">
        <authorList>
            <person name="Basu S."/>
            <person name="Maruthanayagam V."/>
            <person name="Chakraborty S."/>
            <person name="Pramanik A."/>
            <person name="Mukherjee J."/>
            <person name="Brink B."/>
        </authorList>
    </citation>
    <scope>NUCLEOTIDE SEQUENCE [LARGE SCALE GENOMIC DNA]</scope>
    <source>
        <strain evidence="1 2">AP17</strain>
    </source>
</reference>
<dbReference type="SUPFAM" id="SSF53335">
    <property type="entry name" value="S-adenosyl-L-methionine-dependent methyltransferases"/>
    <property type="match status" value="1"/>
</dbReference>
<proteinExistence type="predicted"/>
<dbReference type="RefSeq" id="WP_168570118.1">
    <property type="nucleotide sequence ID" value="NZ_CP051167.1"/>
</dbReference>
<keyword evidence="2" id="KW-1185">Reference proteome</keyword>
<dbReference type="Gene3D" id="3.40.50.150">
    <property type="entry name" value="Vaccinia Virus protein VP39"/>
    <property type="match status" value="1"/>
</dbReference>
<dbReference type="EMBL" id="CP051167">
    <property type="protein sequence ID" value="QIZ71967.1"/>
    <property type="molecule type" value="Genomic_DNA"/>
</dbReference>
<gene>
    <name evidence="1" type="ORF">HCG48_16405</name>
</gene>
<dbReference type="AlphaFoldDB" id="A0A6H1U0N8"/>
<sequence length="203" mass="23555">MNSLMGHRSRLPVYFYQTPEWATAELLQRLPLERGDLILDPACGEQSIAKVVKDFSNQIYIFTNDINGDRPADFHFDMTRRESWQAIELCTGGFDWVIGHPPFWADSSDGKKIGKPIVHRFLEIGYQFAKKGVVFLLKKSFTEPVSYRRSWLQAYRQEQFLELRLEPISFNCTCRPDGVACDWYGWKHGHTGGLVPEYIWMLG</sequence>
<name>A0A6H1U0N8_9CYAN</name>
<dbReference type="InterPro" id="IPR029063">
    <property type="entry name" value="SAM-dependent_MTases_sf"/>
</dbReference>
<evidence type="ECO:0000313" key="2">
    <source>
        <dbReference type="Proteomes" id="UP000500857"/>
    </source>
</evidence>
<protein>
    <submittedName>
        <fullName evidence="1">SAM-dependent methyltransferase</fullName>
    </submittedName>
</protein>
<accession>A0A6H1U0N8</accession>
<dbReference type="Proteomes" id="UP000500857">
    <property type="component" value="Chromosome"/>
</dbReference>
<dbReference type="GO" id="GO:0008168">
    <property type="term" value="F:methyltransferase activity"/>
    <property type="evidence" value="ECO:0007669"/>
    <property type="project" value="UniProtKB-KW"/>
</dbReference>
<organism evidence="1 2">
    <name type="scientific">Oxynema aestuarii AP17</name>
    <dbReference type="NCBI Taxonomy" id="2064643"/>
    <lineage>
        <taxon>Bacteria</taxon>
        <taxon>Bacillati</taxon>
        <taxon>Cyanobacteriota</taxon>
        <taxon>Cyanophyceae</taxon>
        <taxon>Oscillatoriophycideae</taxon>
        <taxon>Oscillatoriales</taxon>
        <taxon>Oscillatoriaceae</taxon>
        <taxon>Oxynema</taxon>
        <taxon>Oxynema aestuarii</taxon>
    </lineage>
</organism>
<keyword evidence="1" id="KW-0808">Transferase</keyword>
<dbReference type="KEGG" id="oxy:HCG48_16405"/>
<dbReference type="GO" id="GO:0032259">
    <property type="term" value="P:methylation"/>
    <property type="evidence" value="ECO:0007669"/>
    <property type="project" value="UniProtKB-KW"/>
</dbReference>
<evidence type="ECO:0000313" key="1">
    <source>
        <dbReference type="EMBL" id="QIZ71967.1"/>
    </source>
</evidence>